<gene>
    <name evidence="11" type="ORF">WG901_18165</name>
</gene>
<reference evidence="11 12" key="1">
    <citation type="submission" date="2024-03" db="EMBL/GenBank/DDBJ databases">
        <authorList>
            <person name="Jo J.-H."/>
        </authorList>
    </citation>
    <scope>NUCLEOTIDE SEQUENCE [LARGE SCALE GENOMIC DNA]</scope>
    <source>
        <strain evidence="11 12">PS1R-30</strain>
    </source>
</reference>
<comment type="similarity">
    <text evidence="3">Belongs to the polysaccharide deacetylase family.</text>
</comment>
<dbReference type="Pfam" id="PF01522">
    <property type="entry name" value="Polysacc_deac_1"/>
    <property type="match status" value="1"/>
</dbReference>
<feature type="transmembrane region" description="Helical" evidence="8">
    <location>
        <begin position="1027"/>
        <end position="1047"/>
    </location>
</feature>
<dbReference type="Gene3D" id="3.20.20.80">
    <property type="entry name" value="Glycosidases"/>
    <property type="match status" value="1"/>
</dbReference>
<dbReference type="InterPro" id="IPR011330">
    <property type="entry name" value="Glyco_hydro/deAcase_b/a-brl"/>
</dbReference>
<evidence type="ECO:0000259" key="10">
    <source>
        <dbReference type="PROSITE" id="PS51910"/>
    </source>
</evidence>
<evidence type="ECO:0000256" key="8">
    <source>
        <dbReference type="SAM" id="Phobius"/>
    </source>
</evidence>
<evidence type="ECO:0000256" key="1">
    <source>
        <dbReference type="ARBA" id="ARBA00003236"/>
    </source>
</evidence>
<feature type="domain" description="NodB homology" evidence="9">
    <location>
        <begin position="458"/>
        <end position="651"/>
    </location>
</feature>
<dbReference type="SUPFAM" id="SSF53448">
    <property type="entry name" value="Nucleotide-diphospho-sugar transferases"/>
    <property type="match status" value="1"/>
</dbReference>
<keyword evidence="8" id="KW-1133">Transmembrane helix</keyword>
<dbReference type="InterPro" id="IPR001223">
    <property type="entry name" value="Glyco_hydro18_cat"/>
</dbReference>
<dbReference type="Gene3D" id="3.10.50.10">
    <property type="match status" value="1"/>
</dbReference>
<evidence type="ECO:0000256" key="5">
    <source>
        <dbReference type="ARBA" id="ARBA00022676"/>
    </source>
</evidence>
<organism evidence="11 12">
    <name type="scientific">Novosphingobium anseongense</name>
    <dbReference type="NCBI Taxonomy" id="3133436"/>
    <lineage>
        <taxon>Bacteria</taxon>
        <taxon>Pseudomonadati</taxon>
        <taxon>Pseudomonadota</taxon>
        <taxon>Alphaproteobacteria</taxon>
        <taxon>Sphingomonadales</taxon>
        <taxon>Sphingomonadaceae</taxon>
        <taxon>Novosphingobium</taxon>
    </lineage>
</organism>
<feature type="transmembrane region" description="Helical" evidence="8">
    <location>
        <begin position="1068"/>
        <end position="1086"/>
    </location>
</feature>
<accession>A0ABU8RZS6</accession>
<proteinExistence type="inferred from homology"/>
<dbReference type="PANTHER" id="PTHR43630:SF1">
    <property type="entry name" value="POLY-BETA-1,6-N-ACETYL-D-GLUCOSAMINE SYNTHASE"/>
    <property type="match status" value="1"/>
</dbReference>
<keyword evidence="5 11" id="KW-0328">Glycosyltransferase</keyword>
<dbReference type="SUPFAM" id="SSF88713">
    <property type="entry name" value="Glycoside hydrolase/deacetylase"/>
    <property type="match status" value="1"/>
</dbReference>
<dbReference type="Pfam" id="PF00704">
    <property type="entry name" value="Glyco_hydro_18"/>
    <property type="match status" value="1"/>
</dbReference>
<dbReference type="SUPFAM" id="SSF51445">
    <property type="entry name" value="(Trans)glycosidases"/>
    <property type="match status" value="1"/>
</dbReference>
<evidence type="ECO:0000313" key="12">
    <source>
        <dbReference type="Proteomes" id="UP001361239"/>
    </source>
</evidence>
<keyword evidence="6 11" id="KW-0808">Transferase</keyword>
<dbReference type="PANTHER" id="PTHR43630">
    <property type="entry name" value="POLY-BETA-1,6-N-ACETYL-D-GLUCOSAMINE SYNTHASE"/>
    <property type="match status" value="1"/>
</dbReference>
<feature type="transmembrane region" description="Helical" evidence="8">
    <location>
        <begin position="21"/>
        <end position="42"/>
    </location>
</feature>
<comment type="similarity">
    <text evidence="2">Belongs to the glycosyltransferase 2 family.</text>
</comment>
<dbReference type="SMART" id="SM00636">
    <property type="entry name" value="Glyco_18"/>
    <property type="match status" value="1"/>
</dbReference>
<dbReference type="PROSITE" id="PS51677">
    <property type="entry name" value="NODB"/>
    <property type="match status" value="1"/>
</dbReference>
<protein>
    <recommendedName>
        <fullName evidence="4">Chitooligosaccharide deacetylase</fullName>
    </recommendedName>
    <alternativeName>
        <fullName evidence="7">Nodulation protein B</fullName>
    </alternativeName>
</protein>
<evidence type="ECO:0000313" key="11">
    <source>
        <dbReference type="EMBL" id="MEJ5978583.1"/>
    </source>
</evidence>
<comment type="function">
    <text evidence="1">Is involved in generating a small heat-stable compound (Nod), an acylated oligomer of N-acetylglucosamine, that stimulates mitosis in various plant protoplasts.</text>
</comment>
<feature type="transmembrane region" description="Helical" evidence="8">
    <location>
        <begin position="984"/>
        <end position="1007"/>
    </location>
</feature>
<feature type="domain" description="GH18" evidence="10">
    <location>
        <begin position="88"/>
        <end position="394"/>
    </location>
</feature>
<dbReference type="Gene3D" id="3.90.550.10">
    <property type="entry name" value="Spore Coat Polysaccharide Biosynthesis Protein SpsA, Chain A"/>
    <property type="match status" value="1"/>
</dbReference>
<dbReference type="InterPro" id="IPR002509">
    <property type="entry name" value="NODB_dom"/>
</dbReference>
<comment type="caution">
    <text evidence="11">The sequence shown here is derived from an EMBL/GenBank/DDBJ whole genome shotgun (WGS) entry which is preliminary data.</text>
</comment>
<dbReference type="EMBL" id="JBBHJZ010000004">
    <property type="protein sequence ID" value="MEJ5978583.1"/>
    <property type="molecule type" value="Genomic_DNA"/>
</dbReference>
<dbReference type="GO" id="GO:0016757">
    <property type="term" value="F:glycosyltransferase activity"/>
    <property type="evidence" value="ECO:0007669"/>
    <property type="project" value="UniProtKB-KW"/>
</dbReference>
<dbReference type="Pfam" id="PF00535">
    <property type="entry name" value="Glycos_transf_2"/>
    <property type="match status" value="1"/>
</dbReference>
<dbReference type="Gene3D" id="3.20.20.370">
    <property type="entry name" value="Glycoside hydrolase/deacetylase"/>
    <property type="match status" value="1"/>
</dbReference>
<evidence type="ECO:0000256" key="7">
    <source>
        <dbReference type="ARBA" id="ARBA00032976"/>
    </source>
</evidence>
<dbReference type="CDD" id="cd06423">
    <property type="entry name" value="CESA_like"/>
    <property type="match status" value="1"/>
</dbReference>
<evidence type="ECO:0000256" key="3">
    <source>
        <dbReference type="ARBA" id="ARBA00010973"/>
    </source>
</evidence>
<keyword evidence="12" id="KW-1185">Reference proteome</keyword>
<dbReference type="PROSITE" id="PS51910">
    <property type="entry name" value="GH18_2"/>
    <property type="match status" value="1"/>
</dbReference>
<dbReference type="RefSeq" id="WP_339588525.1">
    <property type="nucleotide sequence ID" value="NZ_JBBHJZ010000004.1"/>
</dbReference>
<keyword evidence="8" id="KW-0812">Transmembrane</keyword>
<dbReference type="InterPro" id="IPR017853">
    <property type="entry name" value="GH"/>
</dbReference>
<feature type="transmembrane region" description="Helical" evidence="8">
    <location>
        <begin position="692"/>
        <end position="716"/>
    </location>
</feature>
<dbReference type="InterPro" id="IPR011583">
    <property type="entry name" value="Chitinase_II/V-like_cat"/>
</dbReference>
<sequence>MDFQIFHDPSGRRAVRVRATTWAIGIVLAIAATILLAEVLFMERHVAPSFVSAQAAERPRPVATGPVTTDSMPGAWLPAAAVTRAAATERVGFYMPWDEAGRSSLAAHVDQLDWVAAGLASVHGRDHAWRYESDAHLREVLDGQSQAKLLVMIQNVDDAGTWDGRNSARLFADPAARGRFIAKVERTLISERAAGVVLDIEDLPADAHPAYLAFLKDIHDRFAARGLIVTIAAPVADPAWNLAAYAAVTDRIFLMAYDEHWPGGEPGPIASQPWFARHLAAAVQAVGQDKAVVALGNYAYDWGHGRAEGVTVAQAWDKAVAAGVRPAFDPQTGNSHFSYEEAGVRHQVWMLDAIASWNQLEVARRLGAGGVALWRLGSEDPGFWTALATPRGGQPAFDHLPTQDTVELIGKGEVLRLASAAQPGRREGVPGTDGLIRQASYEALPTTNQVQRAGHNRRLVALTFDDGPDRDWTPRILDILKREKAAATFFVTGANALGEPDLLRRIIAEGSELGNHSTTHADLDRLPESAIQLELNTTQRLVESYTGRSMRLFRAPYLGDADPNTPEELRAARVAADMGYLSVGLNVDPLDWSETDARTIVAKTVAQVESGNAQRSTQIVLLHDSGGDRTATVEALPAIIRELRARGYEFVTVSRLAGLERDAVMPPLQGTQQVVAQGAGGLFAGLSGGAKALFVLFLTAIGLGIARSLVLTVLACRQARGYRAPDPAPHLVPSFVSVLIPAYNEEMVIESSVRRILASTGPRVEVIVIDDGSADRTSEIVDQAFAIDPRVTLLTISNGGKANALNQGLKIAKGDVVIALDADTQFEADTIAKLARWFADPAIGAVAGNAKIGNRINLVTRWQAIEYITAQGLERRALSALDAITVVPGAVGAWRRTALDAVGGYPADTLAEDQDLTIAIQREGWKVACDVDAIAWTEAPETFRSLFKQRYRWAYGTLQCLWKHRGALVTGQPRGLARFGMPQAWLFQILFSLISPIIDLALVASLIDTGLRVINHGLPAMQGDLLTILGFWAAFTAIDLACGWIAYRLDGREQGFPALRLLMQRFGYRQLLYAVVLKAVFAALSGPRVGWGKLERSGQVTLDPVMDENAAAVASLPTSSVATLPMAA</sequence>
<evidence type="ECO:0000259" key="9">
    <source>
        <dbReference type="PROSITE" id="PS51677"/>
    </source>
</evidence>
<dbReference type="InterPro" id="IPR029070">
    <property type="entry name" value="Chitinase_insertion_sf"/>
</dbReference>
<dbReference type="InterPro" id="IPR001173">
    <property type="entry name" value="Glyco_trans_2-like"/>
</dbReference>
<dbReference type="Proteomes" id="UP001361239">
    <property type="component" value="Unassembled WGS sequence"/>
</dbReference>
<name>A0ABU8RZS6_9SPHN</name>
<evidence type="ECO:0000256" key="4">
    <source>
        <dbReference type="ARBA" id="ARBA00020071"/>
    </source>
</evidence>
<dbReference type="InterPro" id="IPR029044">
    <property type="entry name" value="Nucleotide-diphossugar_trans"/>
</dbReference>
<evidence type="ECO:0000256" key="2">
    <source>
        <dbReference type="ARBA" id="ARBA00006739"/>
    </source>
</evidence>
<evidence type="ECO:0000256" key="6">
    <source>
        <dbReference type="ARBA" id="ARBA00022679"/>
    </source>
</evidence>
<dbReference type="CDD" id="cd10962">
    <property type="entry name" value="CE4_GT2-like"/>
    <property type="match status" value="1"/>
</dbReference>
<keyword evidence="8" id="KW-0472">Membrane</keyword>